<comment type="caution">
    <text evidence="1">The sequence shown here is derived from an EMBL/GenBank/DDBJ whole genome shotgun (WGS) entry which is preliminary data.</text>
</comment>
<keyword evidence="2" id="KW-1185">Reference proteome</keyword>
<proteinExistence type="predicted"/>
<dbReference type="RefSeq" id="WP_413256085.1">
    <property type="nucleotide sequence ID" value="NZ_JBHFNS010000019.1"/>
</dbReference>
<dbReference type="Proteomes" id="UP001576776">
    <property type="component" value="Unassembled WGS sequence"/>
</dbReference>
<evidence type="ECO:0000313" key="2">
    <source>
        <dbReference type="Proteomes" id="UP001576776"/>
    </source>
</evidence>
<accession>A0ABV4Y8V9</accession>
<sequence>MSITSFQEIIESIEKLSIDDQEYLFELIKKRRIEKRRLEIAANAKTLLNSLKQGTAKKGTVDDLIADLLDNHLGRTKIFYKGQTQV</sequence>
<gene>
    <name evidence="1" type="ORF">ACE1B6_04710</name>
</gene>
<protein>
    <submittedName>
        <fullName evidence="1">Uncharacterized protein</fullName>
    </submittedName>
</protein>
<evidence type="ECO:0000313" key="1">
    <source>
        <dbReference type="EMBL" id="MFB2934558.1"/>
    </source>
</evidence>
<organism evidence="1 2">
    <name type="scientific">Floridaenema fluviatile BLCC-F154</name>
    <dbReference type="NCBI Taxonomy" id="3153640"/>
    <lineage>
        <taxon>Bacteria</taxon>
        <taxon>Bacillati</taxon>
        <taxon>Cyanobacteriota</taxon>
        <taxon>Cyanophyceae</taxon>
        <taxon>Oscillatoriophycideae</taxon>
        <taxon>Aerosakkonematales</taxon>
        <taxon>Aerosakkonemataceae</taxon>
        <taxon>Floridanema</taxon>
        <taxon>Floridanema fluviatile</taxon>
    </lineage>
</organism>
<dbReference type="EMBL" id="JBHFNS010000019">
    <property type="protein sequence ID" value="MFB2934558.1"/>
    <property type="molecule type" value="Genomic_DNA"/>
</dbReference>
<reference evidence="1 2" key="1">
    <citation type="submission" date="2024-09" db="EMBL/GenBank/DDBJ databases">
        <title>Floridaenema gen nov. (Aerosakkonemataceae, Aerosakkonematales ord. nov., Cyanobacteria) from benthic tropical and subtropical fresh waters, with the description of four new species.</title>
        <authorList>
            <person name="Moretto J.A."/>
            <person name="Berthold D.E."/>
            <person name="Lefler F.W."/>
            <person name="Huang I.-S."/>
            <person name="Laughinghouse H. IV."/>
        </authorList>
    </citation>
    <scope>NUCLEOTIDE SEQUENCE [LARGE SCALE GENOMIC DNA]</scope>
    <source>
        <strain evidence="1 2">BLCC-F154</strain>
    </source>
</reference>
<name>A0ABV4Y8V9_9CYAN</name>